<dbReference type="InterPro" id="IPR036942">
    <property type="entry name" value="Beta-barrel_TonB_sf"/>
</dbReference>
<keyword evidence="7 8" id="KW-0998">Cell outer membrane</keyword>
<dbReference type="EMBL" id="BMIY01000008">
    <property type="protein sequence ID" value="GFZ76702.1"/>
    <property type="molecule type" value="Genomic_DNA"/>
</dbReference>
<evidence type="ECO:0000256" key="3">
    <source>
        <dbReference type="ARBA" id="ARBA00022452"/>
    </source>
</evidence>
<dbReference type="PROSITE" id="PS52016">
    <property type="entry name" value="TONB_DEPENDENT_REC_3"/>
    <property type="match status" value="1"/>
</dbReference>
<evidence type="ECO:0000256" key="1">
    <source>
        <dbReference type="ARBA" id="ARBA00004571"/>
    </source>
</evidence>
<keyword evidence="13" id="KW-1185">Reference proteome</keyword>
<dbReference type="Pfam" id="PF07715">
    <property type="entry name" value="Plug"/>
    <property type="match status" value="1"/>
</dbReference>
<feature type="domain" description="TonB-dependent receptor plug" evidence="11">
    <location>
        <begin position="35"/>
        <end position="149"/>
    </location>
</feature>
<evidence type="ECO:0000256" key="8">
    <source>
        <dbReference type="PROSITE-ProRule" id="PRU01360"/>
    </source>
</evidence>
<keyword evidence="12" id="KW-0675">Receptor</keyword>
<comment type="caution">
    <text evidence="12">The sequence shown here is derived from an EMBL/GenBank/DDBJ whole genome shotgun (WGS) entry which is preliminary data.</text>
</comment>
<keyword evidence="4 8" id="KW-0812">Transmembrane</keyword>
<dbReference type="InterPro" id="IPR000531">
    <property type="entry name" value="Beta-barrel_TonB"/>
</dbReference>
<dbReference type="InterPro" id="IPR037066">
    <property type="entry name" value="Plug_dom_sf"/>
</dbReference>
<evidence type="ECO:0000256" key="2">
    <source>
        <dbReference type="ARBA" id="ARBA00022448"/>
    </source>
</evidence>
<evidence type="ECO:0000313" key="12">
    <source>
        <dbReference type="EMBL" id="GFZ76702.1"/>
    </source>
</evidence>
<evidence type="ECO:0000256" key="9">
    <source>
        <dbReference type="RuleBase" id="RU003357"/>
    </source>
</evidence>
<dbReference type="Proteomes" id="UP000627715">
    <property type="component" value="Unassembled WGS sequence"/>
</dbReference>
<dbReference type="InterPro" id="IPR039426">
    <property type="entry name" value="TonB-dep_rcpt-like"/>
</dbReference>
<keyword evidence="5 9" id="KW-0798">TonB box</keyword>
<organism evidence="12 13">
    <name type="scientific">Pseudohongiella nitratireducens</name>
    <dbReference type="NCBI Taxonomy" id="1768907"/>
    <lineage>
        <taxon>Bacteria</taxon>
        <taxon>Pseudomonadati</taxon>
        <taxon>Pseudomonadota</taxon>
        <taxon>Gammaproteobacteria</taxon>
        <taxon>Pseudomonadales</taxon>
        <taxon>Pseudohongiellaceae</taxon>
        <taxon>Pseudohongiella</taxon>
    </lineage>
</organism>
<proteinExistence type="inferred from homology"/>
<evidence type="ECO:0000259" key="11">
    <source>
        <dbReference type="Pfam" id="PF07715"/>
    </source>
</evidence>
<evidence type="ECO:0000256" key="6">
    <source>
        <dbReference type="ARBA" id="ARBA00023136"/>
    </source>
</evidence>
<keyword evidence="6 8" id="KW-0472">Membrane</keyword>
<dbReference type="AlphaFoldDB" id="A0A916QLI1"/>
<dbReference type="InterPro" id="IPR012910">
    <property type="entry name" value="Plug_dom"/>
</dbReference>
<dbReference type="PANTHER" id="PTHR47234:SF3">
    <property type="entry name" value="SECRETIN_TONB SHORT N-TERMINAL DOMAIN-CONTAINING PROTEIN"/>
    <property type="match status" value="1"/>
</dbReference>
<dbReference type="Gene3D" id="2.40.170.20">
    <property type="entry name" value="TonB-dependent receptor, beta-barrel domain"/>
    <property type="match status" value="1"/>
</dbReference>
<accession>A0A916QLI1</accession>
<sequence>MWAGASPELRAQEAADTEIESIMVTGSRVQRDGYSAPTPVSVLSEEDIAMEAPASIADFVNTMPAVQGSTTSSSSSGSLSSGAAGIAAMNLRGLGTGRTLVLFDGQRSVVSASTGQVDSNTFPQSLVSRVEIVTGGASAAYGSDAIGGVVNFILDREYTGFKTEVQYGETFYDDDANHKVVATAGFPFADGDGHVLLSGEMFNSDGAFDTVRDWNMHGYQGILNPDRNVAGQPHFLVGEGIGISAYTPGGLITSGPLKGTYFGVNGSVNQLAYGEESGQWMIGGDWDYATSGMRGSHSLAAADERESVFARISYDLTPTTSAFLQGSWAGYEGESYYISPTDRGRTIYADNAFLPASISAQMSTLGLDSFTMGTSNEEFPIAGSNNGRETTRLVAGIEGSFDVMDLGFNWDAYYQNGVTETDEHMLPIYNFDRLTMATDAVFHPDTGEIVCRSSITDPANGCVPMNRFGIGVTSQESINYVMGRPRRLQDFTQNVAAVNFSTSDINGWTGPISLAFGAEYRTEEMDGFVSPEHSSGWKYGNYKVTAGDYNVAEAYIETVFGIVENLEFNGAARYTDYSTSGGVTTWKAGLTYVMTDDVTLRATRSRDIRAPNLSELYDAGTARTNAVNIAGESMPFIQNLQGNPVVAPEEADSVGLGLVYQPSFLPGFSTAIDYYDIEINGIINFVGAQSVADFCYLNGVQRYCDNINFVDGQLSTIDLYYENLNSMQAEGVDVEATYRFGVDELFGSGAGNVTLRALATHYMKDIEDNGVTAINQAGSNAGSSPDWSYRMTASYSLDDFSMNLTARGVSDGVLSNAYTECSSDCPASASPFFTINDNSVPGETYFDAYLAKTFLMGDSDAELFISVKNILDTDPVLIAYPANQGSENRPGYLPTNRSHYDVMGRSYRIGARFQF</sequence>
<comment type="similarity">
    <text evidence="8 9">Belongs to the TonB-dependent receptor family.</text>
</comment>
<evidence type="ECO:0000256" key="7">
    <source>
        <dbReference type="ARBA" id="ARBA00023237"/>
    </source>
</evidence>
<gene>
    <name evidence="12" type="primary">btuB</name>
    <name evidence="12" type="ORF">GCM10011403_19580</name>
</gene>
<dbReference type="SUPFAM" id="SSF56935">
    <property type="entry name" value="Porins"/>
    <property type="match status" value="1"/>
</dbReference>
<dbReference type="GO" id="GO:0009279">
    <property type="term" value="C:cell outer membrane"/>
    <property type="evidence" value="ECO:0007669"/>
    <property type="project" value="UniProtKB-SubCell"/>
</dbReference>
<protein>
    <submittedName>
        <fullName evidence="12">TonB-dependent receptor</fullName>
    </submittedName>
</protein>
<keyword evidence="2 8" id="KW-0813">Transport</keyword>
<dbReference type="Gene3D" id="2.170.130.10">
    <property type="entry name" value="TonB-dependent receptor, plug domain"/>
    <property type="match status" value="1"/>
</dbReference>
<feature type="domain" description="TonB-dependent receptor-like beta-barrel" evidence="10">
    <location>
        <begin position="387"/>
        <end position="870"/>
    </location>
</feature>
<evidence type="ECO:0000259" key="10">
    <source>
        <dbReference type="Pfam" id="PF00593"/>
    </source>
</evidence>
<keyword evidence="3 8" id="KW-1134">Transmembrane beta strand</keyword>
<dbReference type="PANTHER" id="PTHR47234">
    <property type="match status" value="1"/>
</dbReference>
<comment type="subcellular location">
    <subcellularLocation>
        <location evidence="1 8">Cell outer membrane</location>
        <topology evidence="1 8">Multi-pass membrane protein</topology>
    </subcellularLocation>
</comment>
<evidence type="ECO:0000313" key="13">
    <source>
        <dbReference type="Proteomes" id="UP000627715"/>
    </source>
</evidence>
<reference evidence="12" key="2">
    <citation type="submission" date="2020-09" db="EMBL/GenBank/DDBJ databases">
        <authorList>
            <person name="Sun Q."/>
            <person name="Zhou Y."/>
        </authorList>
    </citation>
    <scope>NUCLEOTIDE SEQUENCE</scope>
    <source>
        <strain evidence="12">CGMCC 1.15425</strain>
    </source>
</reference>
<dbReference type="Pfam" id="PF00593">
    <property type="entry name" value="TonB_dep_Rec_b-barrel"/>
    <property type="match status" value="1"/>
</dbReference>
<evidence type="ECO:0000256" key="5">
    <source>
        <dbReference type="ARBA" id="ARBA00023077"/>
    </source>
</evidence>
<evidence type="ECO:0000256" key="4">
    <source>
        <dbReference type="ARBA" id="ARBA00022692"/>
    </source>
</evidence>
<name>A0A916QLI1_9GAMM</name>
<reference evidence="12" key="1">
    <citation type="journal article" date="2014" name="Int. J. Syst. Evol. Microbiol.">
        <title>Complete genome sequence of Corynebacterium casei LMG S-19264T (=DSM 44701T), isolated from a smear-ripened cheese.</title>
        <authorList>
            <consortium name="US DOE Joint Genome Institute (JGI-PGF)"/>
            <person name="Walter F."/>
            <person name="Albersmeier A."/>
            <person name="Kalinowski J."/>
            <person name="Ruckert C."/>
        </authorList>
    </citation>
    <scope>NUCLEOTIDE SEQUENCE</scope>
    <source>
        <strain evidence="12">CGMCC 1.15425</strain>
    </source>
</reference>